<dbReference type="AlphaFoldDB" id="A0A559JGJ2"/>
<dbReference type="RefSeq" id="WP_144855032.1">
    <property type="nucleotide sequence ID" value="NZ_VNJI01000086.1"/>
</dbReference>
<organism evidence="3 4">
    <name type="scientific">Paenibacillus cremeus</name>
    <dbReference type="NCBI Taxonomy" id="2163881"/>
    <lineage>
        <taxon>Bacteria</taxon>
        <taxon>Bacillati</taxon>
        <taxon>Bacillota</taxon>
        <taxon>Bacilli</taxon>
        <taxon>Bacillales</taxon>
        <taxon>Paenibacillaceae</taxon>
        <taxon>Paenibacillus</taxon>
    </lineage>
</organism>
<evidence type="ECO:0000313" key="4">
    <source>
        <dbReference type="Proteomes" id="UP000317036"/>
    </source>
</evidence>
<accession>A0A559JGJ2</accession>
<evidence type="ECO:0000259" key="2">
    <source>
        <dbReference type="Pfam" id="PF08327"/>
    </source>
</evidence>
<evidence type="ECO:0000256" key="1">
    <source>
        <dbReference type="ARBA" id="ARBA00006817"/>
    </source>
</evidence>
<dbReference type="Proteomes" id="UP000317036">
    <property type="component" value="Unassembled WGS sequence"/>
</dbReference>
<evidence type="ECO:0000313" key="3">
    <source>
        <dbReference type="EMBL" id="TVX98988.1"/>
    </source>
</evidence>
<protein>
    <submittedName>
        <fullName evidence="3">SRPBCC domain-containing protein</fullName>
    </submittedName>
</protein>
<proteinExistence type="inferred from homology"/>
<keyword evidence="4" id="KW-1185">Reference proteome</keyword>
<comment type="similarity">
    <text evidence="1">Belongs to the AHA1 family.</text>
</comment>
<dbReference type="OrthoDB" id="190358at2"/>
<dbReference type="InterPro" id="IPR023393">
    <property type="entry name" value="START-like_dom_sf"/>
</dbReference>
<dbReference type="InterPro" id="IPR013538">
    <property type="entry name" value="ASHA1/2-like_C"/>
</dbReference>
<name>A0A559JGJ2_9BACL</name>
<gene>
    <name evidence="3" type="ORF">FPZ49_34200</name>
</gene>
<sequence>MITMQANKFTLQLNYYYKANRERVFQAWTKREQLKQWWGPEGFNTTIDRMDVVEGGVYRFIMQAPNGSNHIIGGKYLAVIPNEKLVFTWKWEHEGSGEEQEDTVVTIIFVEQGAGTELVVTHENFSTKDQAENHNNGWSSSLGVNFKKYLEQGV</sequence>
<reference evidence="3 4" key="1">
    <citation type="submission" date="2019-07" db="EMBL/GenBank/DDBJ databases">
        <authorList>
            <person name="Kim J."/>
        </authorList>
    </citation>
    <scope>NUCLEOTIDE SEQUENCE [LARGE SCALE GENOMIC DNA]</scope>
    <source>
        <strain evidence="3 4">JC52</strain>
    </source>
</reference>
<dbReference type="EMBL" id="VNJI01000086">
    <property type="protein sequence ID" value="TVX98988.1"/>
    <property type="molecule type" value="Genomic_DNA"/>
</dbReference>
<dbReference type="CDD" id="cd07814">
    <property type="entry name" value="SRPBCC_CalC_Aha1-like"/>
    <property type="match status" value="1"/>
</dbReference>
<dbReference type="SUPFAM" id="SSF55961">
    <property type="entry name" value="Bet v1-like"/>
    <property type="match status" value="1"/>
</dbReference>
<comment type="caution">
    <text evidence="3">The sequence shown here is derived from an EMBL/GenBank/DDBJ whole genome shotgun (WGS) entry which is preliminary data.</text>
</comment>
<dbReference type="Gene3D" id="3.30.530.20">
    <property type="match status" value="1"/>
</dbReference>
<feature type="domain" description="Activator of Hsp90 ATPase homologue 1/2-like C-terminal" evidence="2">
    <location>
        <begin position="18"/>
        <end position="151"/>
    </location>
</feature>
<dbReference type="Pfam" id="PF08327">
    <property type="entry name" value="AHSA1"/>
    <property type="match status" value="1"/>
</dbReference>